<feature type="transmembrane region" description="Helical" evidence="5">
    <location>
        <begin position="68"/>
        <end position="88"/>
    </location>
</feature>
<evidence type="ECO:0000256" key="5">
    <source>
        <dbReference type="SAM" id="Phobius"/>
    </source>
</evidence>
<evidence type="ECO:0000256" key="1">
    <source>
        <dbReference type="ARBA" id="ARBA00004127"/>
    </source>
</evidence>
<evidence type="ECO:0000313" key="10">
    <source>
        <dbReference type="Proteomes" id="UP000290401"/>
    </source>
</evidence>
<sequence length="128" mass="13845">MVPAYSDHAANERTFLAWVRTGIAIISFGIVVEKFDLFIRTLAISETTDVLRKAQLERISSHLGPDESIALIAGGVALIAIQTLRFALNSLLLDDTEAHALKGIRAGTVVSLLLILLVAAIATYQVFK</sequence>
<evidence type="ECO:0000313" key="7">
    <source>
        <dbReference type="EMBL" id="QAU44404.1"/>
    </source>
</evidence>
<dbReference type="EMBL" id="RDQZ01000022">
    <property type="protein sequence ID" value="RXH10026.1"/>
    <property type="molecule type" value="Genomic_DNA"/>
</dbReference>
<dbReference type="EMBL" id="CP030053">
    <property type="protein sequence ID" value="QAU44404.1"/>
    <property type="molecule type" value="Genomic_DNA"/>
</dbReference>
<feature type="domain" description="DUF202" evidence="6">
    <location>
        <begin position="7"/>
        <end position="86"/>
    </location>
</feature>
<evidence type="ECO:0000313" key="9">
    <source>
        <dbReference type="Proteomes" id="UP000288972"/>
    </source>
</evidence>
<protein>
    <submittedName>
        <fullName evidence="8">DUF202 domain-containing protein</fullName>
    </submittedName>
</protein>
<evidence type="ECO:0000313" key="8">
    <source>
        <dbReference type="EMBL" id="RXH10026.1"/>
    </source>
</evidence>
<reference evidence="8 10" key="2">
    <citation type="submission" date="2018-10" db="EMBL/GenBank/DDBJ databases">
        <title>Bradyrhizobium sp. nov., effective nodules isolated from peanut in China.</title>
        <authorList>
            <person name="Li Y."/>
        </authorList>
    </citation>
    <scope>NUCLEOTIDE SEQUENCE [LARGE SCALE GENOMIC DNA]</scope>
    <source>
        <strain evidence="8 10">CCBAU 53426</strain>
    </source>
</reference>
<evidence type="ECO:0000256" key="2">
    <source>
        <dbReference type="ARBA" id="ARBA00022692"/>
    </source>
</evidence>
<dbReference type="GO" id="GO:0012505">
    <property type="term" value="C:endomembrane system"/>
    <property type="evidence" value="ECO:0007669"/>
    <property type="project" value="UniProtKB-SubCell"/>
</dbReference>
<reference evidence="7 9" key="1">
    <citation type="submission" date="2018-06" db="EMBL/GenBank/DDBJ databases">
        <title>Comparative genomics of rhizobia nodulating Arachis hypogaea in China.</title>
        <authorList>
            <person name="Li Y."/>
        </authorList>
    </citation>
    <scope>NUCLEOTIDE SEQUENCE [LARGE SCALE GENOMIC DNA]</scope>
    <source>
        <strain evidence="7 9">CCBAU 51670</strain>
    </source>
</reference>
<keyword evidence="10" id="KW-1185">Reference proteome</keyword>
<evidence type="ECO:0000259" key="6">
    <source>
        <dbReference type="Pfam" id="PF02656"/>
    </source>
</evidence>
<accession>A0AAE5WWJ1</accession>
<dbReference type="Pfam" id="PF02656">
    <property type="entry name" value="DUF202"/>
    <property type="match status" value="1"/>
</dbReference>
<comment type="subcellular location">
    <subcellularLocation>
        <location evidence="1">Endomembrane system</location>
        <topology evidence="1">Multi-pass membrane protein</topology>
    </subcellularLocation>
</comment>
<feature type="transmembrane region" description="Helical" evidence="5">
    <location>
        <begin position="108"/>
        <end position="127"/>
    </location>
</feature>
<keyword evidence="3 5" id="KW-1133">Transmembrane helix</keyword>
<dbReference type="AlphaFoldDB" id="A0AAE5WWJ1"/>
<dbReference type="KEGG" id="bgz:XH91_02895"/>
<dbReference type="InterPro" id="IPR003807">
    <property type="entry name" value="DUF202"/>
</dbReference>
<proteinExistence type="predicted"/>
<evidence type="ECO:0000256" key="3">
    <source>
        <dbReference type="ARBA" id="ARBA00022989"/>
    </source>
</evidence>
<keyword evidence="2 5" id="KW-0812">Transmembrane</keyword>
<organism evidence="7 9">
    <name type="scientific">Bradyrhizobium guangzhouense</name>
    <dbReference type="NCBI Taxonomy" id="1325095"/>
    <lineage>
        <taxon>Bacteria</taxon>
        <taxon>Pseudomonadati</taxon>
        <taxon>Pseudomonadota</taxon>
        <taxon>Alphaproteobacteria</taxon>
        <taxon>Hyphomicrobiales</taxon>
        <taxon>Nitrobacteraceae</taxon>
        <taxon>Bradyrhizobium</taxon>
    </lineage>
</organism>
<name>A0AAE5WWJ1_9BRAD</name>
<gene>
    <name evidence="8" type="ORF">EAS56_24085</name>
    <name evidence="7" type="ORF">XH91_02895</name>
</gene>
<dbReference type="Proteomes" id="UP000290401">
    <property type="component" value="Unassembled WGS sequence"/>
</dbReference>
<keyword evidence="4 5" id="KW-0472">Membrane</keyword>
<evidence type="ECO:0000256" key="4">
    <source>
        <dbReference type="ARBA" id="ARBA00023136"/>
    </source>
</evidence>
<feature type="transmembrane region" description="Helical" evidence="5">
    <location>
        <begin position="15"/>
        <end position="32"/>
    </location>
</feature>
<dbReference type="Proteomes" id="UP000288972">
    <property type="component" value="Chromosome"/>
</dbReference>